<evidence type="ECO:0000313" key="2">
    <source>
        <dbReference type="Proteomes" id="UP000645828"/>
    </source>
</evidence>
<accession>A0A811Z0H2</accession>
<name>A0A811Z0H2_NYCPR</name>
<keyword evidence="2" id="KW-1185">Reference proteome</keyword>
<protein>
    <submittedName>
        <fullName evidence="1">(raccoon dog) hypothetical protein</fullName>
    </submittedName>
</protein>
<gene>
    <name evidence="1" type="ORF">NYPRO_LOCUS16019</name>
</gene>
<dbReference type="EMBL" id="CAJHUB010000755">
    <property type="protein sequence ID" value="CAD7683227.1"/>
    <property type="molecule type" value="Genomic_DNA"/>
</dbReference>
<organism evidence="1 2">
    <name type="scientific">Nyctereutes procyonoides</name>
    <name type="common">Raccoon dog</name>
    <name type="synonym">Canis procyonoides</name>
    <dbReference type="NCBI Taxonomy" id="34880"/>
    <lineage>
        <taxon>Eukaryota</taxon>
        <taxon>Metazoa</taxon>
        <taxon>Chordata</taxon>
        <taxon>Craniata</taxon>
        <taxon>Vertebrata</taxon>
        <taxon>Euteleostomi</taxon>
        <taxon>Mammalia</taxon>
        <taxon>Eutheria</taxon>
        <taxon>Laurasiatheria</taxon>
        <taxon>Carnivora</taxon>
        <taxon>Caniformia</taxon>
        <taxon>Canidae</taxon>
        <taxon>Nyctereutes</taxon>
    </lineage>
</organism>
<evidence type="ECO:0000313" key="1">
    <source>
        <dbReference type="EMBL" id="CAD7683227.1"/>
    </source>
</evidence>
<dbReference type="AlphaFoldDB" id="A0A811Z0H2"/>
<dbReference type="Proteomes" id="UP000645828">
    <property type="component" value="Unassembled WGS sequence"/>
</dbReference>
<proteinExistence type="predicted"/>
<comment type="caution">
    <text evidence="1">The sequence shown here is derived from an EMBL/GenBank/DDBJ whole genome shotgun (WGS) entry which is preliminary data.</text>
</comment>
<sequence>MLRENKHFTTYSCRIYAVRGIRHGFRENKKPWNSSLTGPHWQLYLTDQFIIENQEKPRT</sequence>
<reference evidence="1" key="1">
    <citation type="submission" date="2020-12" db="EMBL/GenBank/DDBJ databases">
        <authorList>
            <consortium name="Molecular Ecology Group"/>
        </authorList>
    </citation>
    <scope>NUCLEOTIDE SEQUENCE</scope>
    <source>
        <strain evidence="1">TBG_1078</strain>
    </source>
</reference>